<proteinExistence type="inferred from homology"/>
<dbReference type="OMA" id="RAMNQRY"/>
<dbReference type="GO" id="GO:0005739">
    <property type="term" value="C:mitochondrion"/>
    <property type="evidence" value="ECO:0007669"/>
    <property type="project" value="TreeGrafter"/>
</dbReference>
<dbReference type="InParanoid" id="Q6BJB9"/>
<evidence type="ECO:0000313" key="2">
    <source>
        <dbReference type="EMBL" id="CAG90154.2"/>
    </source>
</evidence>
<dbReference type="GeneID" id="2904574"/>
<dbReference type="STRING" id="284592.Q6BJB9"/>
<dbReference type="HOGENOM" id="CLU_141157_2_0_1"/>
<comment type="similarity">
    <text evidence="1">Belongs to the complex I LYR family.</text>
</comment>
<dbReference type="GO" id="GO:0090324">
    <property type="term" value="P:negative regulation of oxidative phosphorylation"/>
    <property type="evidence" value="ECO:0007669"/>
    <property type="project" value="InterPro"/>
</dbReference>
<dbReference type="eggNOG" id="ENOG502RQJ9">
    <property type="taxonomic scope" value="Eukaryota"/>
</dbReference>
<dbReference type="EMBL" id="CR382139">
    <property type="protein sequence ID" value="CAG90154.2"/>
    <property type="molecule type" value="Genomic_DNA"/>
</dbReference>
<dbReference type="RefSeq" id="XP_461702.2">
    <property type="nucleotide sequence ID" value="XM_461702.2"/>
</dbReference>
<dbReference type="GO" id="GO:0022904">
    <property type="term" value="P:respiratory electron transport chain"/>
    <property type="evidence" value="ECO:0007669"/>
    <property type="project" value="TreeGrafter"/>
</dbReference>
<dbReference type="PANTHER" id="PTHR21024:SF0">
    <property type="entry name" value="ELECTRON TRANSFER FLAVOPROTEIN REGULATORY FACTOR 1"/>
    <property type="match status" value="1"/>
</dbReference>
<dbReference type="KEGG" id="dha:DEHA2G03608g"/>
<sequence>MNSQVRYLYKTLIYMGKDYPARSGGYQKFRRQLKAQFVNSPVRNEQDLAAALAKGEYIIKELESLYFLTKYRDIKRKYYRE</sequence>
<evidence type="ECO:0000313" key="3">
    <source>
        <dbReference type="Proteomes" id="UP000000599"/>
    </source>
</evidence>
<dbReference type="VEuPathDB" id="FungiDB:DEHA2G03608g"/>
<gene>
    <name evidence="2" type="ordered locus">DEHA2G03608g</name>
</gene>
<evidence type="ECO:0000256" key="1">
    <source>
        <dbReference type="ARBA" id="ARBA00009508"/>
    </source>
</evidence>
<dbReference type="PANTHER" id="PTHR21024">
    <property type="entry name" value="GROWTH HORMONE-INDUCIBLE SOLUBLE PROTEIN-RELATED"/>
    <property type="match status" value="1"/>
</dbReference>
<accession>Q6BJB9</accession>
<dbReference type="InterPro" id="IPR045296">
    <property type="entry name" value="Complex1_LYR_ETFRF1_LYRM5"/>
</dbReference>
<dbReference type="InterPro" id="IPR052000">
    <property type="entry name" value="ETFRF1"/>
</dbReference>
<dbReference type="OrthoDB" id="10258445at2759"/>
<dbReference type="Proteomes" id="UP000000599">
    <property type="component" value="Chromosome G"/>
</dbReference>
<name>Q6BJB9_DEBHA</name>
<dbReference type="AlphaFoldDB" id="Q6BJB9"/>
<organism evidence="2 3">
    <name type="scientific">Debaryomyces hansenii (strain ATCC 36239 / CBS 767 / BCRC 21394 / JCM 1990 / NBRC 0083 / IGC 2968)</name>
    <name type="common">Yeast</name>
    <name type="synonym">Torulaspora hansenii</name>
    <dbReference type="NCBI Taxonomy" id="284592"/>
    <lineage>
        <taxon>Eukaryota</taxon>
        <taxon>Fungi</taxon>
        <taxon>Dikarya</taxon>
        <taxon>Ascomycota</taxon>
        <taxon>Saccharomycotina</taxon>
        <taxon>Pichiomycetes</taxon>
        <taxon>Debaryomycetaceae</taxon>
        <taxon>Debaryomyces</taxon>
    </lineage>
</organism>
<dbReference type="CDD" id="cd20265">
    <property type="entry name" value="Complex1_LYR_ETFRF1_LYRM5"/>
    <property type="match status" value="1"/>
</dbReference>
<keyword evidence="3" id="KW-1185">Reference proteome</keyword>
<reference evidence="2 3" key="1">
    <citation type="journal article" date="2004" name="Nature">
        <title>Genome evolution in yeasts.</title>
        <authorList>
            <consortium name="Genolevures"/>
            <person name="Dujon B."/>
            <person name="Sherman D."/>
            <person name="Fischer G."/>
            <person name="Durrens P."/>
            <person name="Casaregola S."/>
            <person name="Lafontaine I."/>
            <person name="de Montigny J."/>
            <person name="Marck C."/>
            <person name="Neuveglise C."/>
            <person name="Talla E."/>
            <person name="Goffard N."/>
            <person name="Frangeul L."/>
            <person name="Aigle M."/>
            <person name="Anthouard V."/>
            <person name="Babour A."/>
            <person name="Barbe V."/>
            <person name="Barnay S."/>
            <person name="Blanchin S."/>
            <person name="Beckerich J.M."/>
            <person name="Beyne E."/>
            <person name="Bleykasten C."/>
            <person name="Boisrame A."/>
            <person name="Boyer J."/>
            <person name="Cattolico L."/>
            <person name="Confanioleri F."/>
            <person name="de Daruvar A."/>
            <person name="Despons L."/>
            <person name="Fabre E."/>
            <person name="Fairhead C."/>
            <person name="Ferry-Dumazet H."/>
            <person name="Groppi A."/>
            <person name="Hantraye F."/>
            <person name="Hennequin C."/>
            <person name="Jauniaux N."/>
            <person name="Joyet P."/>
            <person name="Kachouri R."/>
            <person name="Kerrest A."/>
            <person name="Koszul R."/>
            <person name="Lemaire M."/>
            <person name="Lesur I."/>
            <person name="Ma L."/>
            <person name="Muller H."/>
            <person name="Nicaud J.M."/>
            <person name="Nikolski M."/>
            <person name="Oztas S."/>
            <person name="Ozier-Kalogeropoulos O."/>
            <person name="Pellenz S."/>
            <person name="Potier S."/>
            <person name="Richard G.F."/>
            <person name="Straub M.L."/>
            <person name="Suleau A."/>
            <person name="Swennene D."/>
            <person name="Tekaia F."/>
            <person name="Wesolowski-Louvel M."/>
            <person name="Westhof E."/>
            <person name="Wirth B."/>
            <person name="Zeniou-Meyer M."/>
            <person name="Zivanovic I."/>
            <person name="Bolotin-Fukuhara M."/>
            <person name="Thierry A."/>
            <person name="Bouchier C."/>
            <person name="Caudron B."/>
            <person name="Scarpelli C."/>
            <person name="Gaillardin C."/>
            <person name="Weissenbach J."/>
            <person name="Wincker P."/>
            <person name="Souciet J.L."/>
        </authorList>
    </citation>
    <scope>NUCLEOTIDE SEQUENCE [LARGE SCALE GENOMIC DNA]</scope>
    <source>
        <strain evidence="3">ATCC 36239 / CBS 767 / BCRC 21394 / JCM 1990 / NBRC 0083 / IGC 2968</strain>
    </source>
</reference>
<protein>
    <submittedName>
        <fullName evidence="2">DEHA2G03608p</fullName>
    </submittedName>
</protein>